<dbReference type="InterPro" id="IPR001245">
    <property type="entry name" value="Ser-Thr/Tyr_kinase_cat_dom"/>
</dbReference>
<gene>
    <name evidence="6" type="ORF">M422DRAFT_191482</name>
</gene>
<evidence type="ECO:0000256" key="1">
    <source>
        <dbReference type="ARBA" id="ARBA00022679"/>
    </source>
</evidence>
<name>A0A0C9TCY6_SPHS4</name>
<dbReference type="PANTHER" id="PTHR48016">
    <property type="entry name" value="MAP KINASE KINASE KINASE SSK2-RELATED-RELATED"/>
    <property type="match status" value="1"/>
</dbReference>
<keyword evidence="1" id="KW-0808">Transferase</keyword>
<dbReference type="OrthoDB" id="266718at2759"/>
<dbReference type="GO" id="GO:0004672">
    <property type="term" value="F:protein kinase activity"/>
    <property type="evidence" value="ECO:0007669"/>
    <property type="project" value="InterPro"/>
</dbReference>
<protein>
    <submittedName>
        <fullName evidence="6">Unplaced genomic scaffold SPHSTscaffold_273, whole genome shotgun sequence</fullName>
    </submittedName>
</protein>
<dbReference type="GO" id="GO:0005524">
    <property type="term" value="F:ATP binding"/>
    <property type="evidence" value="ECO:0007669"/>
    <property type="project" value="UniProtKB-KW"/>
</dbReference>
<dbReference type="PROSITE" id="PS00108">
    <property type="entry name" value="PROTEIN_KINASE_ST"/>
    <property type="match status" value="1"/>
</dbReference>
<dbReference type="PRINTS" id="PR00109">
    <property type="entry name" value="TYRKINASE"/>
</dbReference>
<dbReference type="GO" id="GO:0000165">
    <property type="term" value="P:MAPK cascade"/>
    <property type="evidence" value="ECO:0007669"/>
    <property type="project" value="UniProtKB-ARBA"/>
</dbReference>
<dbReference type="InterPro" id="IPR050538">
    <property type="entry name" value="MAP_kinase_kinase_kinase"/>
</dbReference>
<dbReference type="EMBL" id="KN837348">
    <property type="protein sequence ID" value="KIJ27048.1"/>
    <property type="molecule type" value="Genomic_DNA"/>
</dbReference>
<keyword evidence="2" id="KW-0547">Nucleotide-binding</keyword>
<proteinExistence type="predicted"/>
<dbReference type="HOGENOM" id="CLU_000288_63_23_1"/>
<dbReference type="InterPro" id="IPR011009">
    <property type="entry name" value="Kinase-like_dom_sf"/>
</dbReference>
<dbReference type="SMART" id="SM00220">
    <property type="entry name" value="S_TKc"/>
    <property type="match status" value="1"/>
</dbReference>
<dbReference type="Gene3D" id="1.10.510.10">
    <property type="entry name" value="Transferase(Phosphotransferase) domain 1"/>
    <property type="match status" value="1"/>
</dbReference>
<dbReference type="Pfam" id="PF00069">
    <property type="entry name" value="Pkinase"/>
    <property type="match status" value="1"/>
</dbReference>
<dbReference type="Proteomes" id="UP000054279">
    <property type="component" value="Unassembled WGS sequence"/>
</dbReference>
<feature type="domain" description="Protein kinase" evidence="5">
    <location>
        <begin position="1"/>
        <end position="218"/>
    </location>
</feature>
<keyword evidence="4" id="KW-0067">ATP-binding</keyword>
<keyword evidence="3" id="KW-0418">Kinase</keyword>
<dbReference type="InterPro" id="IPR008271">
    <property type="entry name" value="Ser/Thr_kinase_AS"/>
</dbReference>
<accession>A0A0C9TCY6</accession>
<evidence type="ECO:0000313" key="6">
    <source>
        <dbReference type="EMBL" id="KIJ27048.1"/>
    </source>
</evidence>
<keyword evidence="7" id="KW-1185">Reference proteome</keyword>
<dbReference type="AlphaFoldDB" id="A0A0C9TCY6"/>
<dbReference type="PIRSF" id="PIRSF000654">
    <property type="entry name" value="Integrin-linked_kinase"/>
    <property type="match status" value="1"/>
</dbReference>
<dbReference type="PANTHER" id="PTHR48016:SF48">
    <property type="entry name" value="SERINE_THREONINE-PROTEIN KINASE BCK1_SLK1_SSP31"/>
    <property type="match status" value="1"/>
</dbReference>
<sequence length="233" mass="26594">MKALLSEIKTLEVLDHPNVIKYLGFERSLNGHLKLFLEYMPRGSMHDHLRKHGKFDHDMVRFFTKQVVEGLEYLHSRDIIHRDIKSSNILLDDSGICKISDFGIAKRSKEIYDHHASFTGGQGSGFWMAPEAFSEGYNAKIDIWSLGCLVLEMWSGRRPWAPLEIYAVMFKFSTDRQPPPVSDGVILNEIEDNFRRQCFGGLPADRPTAAELRKHAFLNLNPGWTFPGFGGPE</sequence>
<dbReference type="SUPFAM" id="SSF56112">
    <property type="entry name" value="Protein kinase-like (PK-like)"/>
    <property type="match status" value="1"/>
</dbReference>
<organism evidence="6 7">
    <name type="scientific">Sphaerobolus stellatus (strain SS14)</name>
    <dbReference type="NCBI Taxonomy" id="990650"/>
    <lineage>
        <taxon>Eukaryota</taxon>
        <taxon>Fungi</taxon>
        <taxon>Dikarya</taxon>
        <taxon>Basidiomycota</taxon>
        <taxon>Agaricomycotina</taxon>
        <taxon>Agaricomycetes</taxon>
        <taxon>Phallomycetidae</taxon>
        <taxon>Geastrales</taxon>
        <taxon>Sphaerobolaceae</taxon>
        <taxon>Sphaerobolus</taxon>
    </lineage>
</organism>
<evidence type="ECO:0000313" key="7">
    <source>
        <dbReference type="Proteomes" id="UP000054279"/>
    </source>
</evidence>
<evidence type="ECO:0000256" key="2">
    <source>
        <dbReference type="ARBA" id="ARBA00022741"/>
    </source>
</evidence>
<evidence type="ECO:0000259" key="5">
    <source>
        <dbReference type="PROSITE" id="PS50011"/>
    </source>
</evidence>
<dbReference type="PROSITE" id="PS50011">
    <property type="entry name" value="PROTEIN_KINASE_DOM"/>
    <property type="match status" value="1"/>
</dbReference>
<dbReference type="InterPro" id="IPR000719">
    <property type="entry name" value="Prot_kinase_dom"/>
</dbReference>
<reference evidence="6 7" key="1">
    <citation type="submission" date="2014-06" db="EMBL/GenBank/DDBJ databases">
        <title>Evolutionary Origins and Diversification of the Mycorrhizal Mutualists.</title>
        <authorList>
            <consortium name="DOE Joint Genome Institute"/>
            <consortium name="Mycorrhizal Genomics Consortium"/>
            <person name="Kohler A."/>
            <person name="Kuo A."/>
            <person name="Nagy L.G."/>
            <person name="Floudas D."/>
            <person name="Copeland A."/>
            <person name="Barry K.W."/>
            <person name="Cichocki N."/>
            <person name="Veneault-Fourrey C."/>
            <person name="LaButti K."/>
            <person name="Lindquist E.A."/>
            <person name="Lipzen A."/>
            <person name="Lundell T."/>
            <person name="Morin E."/>
            <person name="Murat C."/>
            <person name="Riley R."/>
            <person name="Ohm R."/>
            <person name="Sun H."/>
            <person name="Tunlid A."/>
            <person name="Henrissat B."/>
            <person name="Grigoriev I.V."/>
            <person name="Hibbett D.S."/>
            <person name="Martin F."/>
        </authorList>
    </citation>
    <scope>NUCLEOTIDE SEQUENCE [LARGE SCALE GENOMIC DNA]</scope>
    <source>
        <strain evidence="6 7">SS14</strain>
    </source>
</reference>
<evidence type="ECO:0000256" key="4">
    <source>
        <dbReference type="ARBA" id="ARBA00022840"/>
    </source>
</evidence>
<evidence type="ECO:0000256" key="3">
    <source>
        <dbReference type="ARBA" id="ARBA00022777"/>
    </source>
</evidence>